<dbReference type="AlphaFoldDB" id="A0A9D1R1M0"/>
<dbReference type="Gene3D" id="3.40.190.10">
    <property type="entry name" value="Periplasmic binding protein-like II"/>
    <property type="match status" value="2"/>
</dbReference>
<evidence type="ECO:0000256" key="4">
    <source>
        <dbReference type="SAM" id="SignalP"/>
    </source>
</evidence>
<evidence type="ECO:0000256" key="1">
    <source>
        <dbReference type="ARBA" id="ARBA00004418"/>
    </source>
</evidence>
<reference evidence="5" key="2">
    <citation type="submission" date="2021-04" db="EMBL/GenBank/DDBJ databases">
        <authorList>
            <person name="Gilroy R."/>
        </authorList>
    </citation>
    <scope>NUCLEOTIDE SEQUENCE</scope>
    <source>
        <strain evidence="5">ChiSxjej5B17-1746</strain>
    </source>
</reference>
<dbReference type="PANTHER" id="PTHR30024:SF47">
    <property type="entry name" value="TAURINE-BINDING PERIPLASMIC PROTEIN"/>
    <property type="match status" value="1"/>
</dbReference>
<gene>
    <name evidence="5" type="ORF">H9874_09180</name>
</gene>
<feature type="signal peptide" evidence="4">
    <location>
        <begin position="1"/>
        <end position="24"/>
    </location>
</feature>
<organism evidence="5 6">
    <name type="scientific">Candidatus Bilophila faecipullorum</name>
    <dbReference type="NCBI Taxonomy" id="2838482"/>
    <lineage>
        <taxon>Bacteria</taxon>
        <taxon>Pseudomonadati</taxon>
        <taxon>Thermodesulfobacteriota</taxon>
        <taxon>Desulfovibrionia</taxon>
        <taxon>Desulfovibrionales</taxon>
        <taxon>Desulfovibrionaceae</taxon>
        <taxon>Bilophila</taxon>
    </lineage>
</organism>
<evidence type="ECO:0000313" key="5">
    <source>
        <dbReference type="EMBL" id="HIW79300.1"/>
    </source>
</evidence>
<evidence type="ECO:0000256" key="3">
    <source>
        <dbReference type="ARBA" id="ARBA00022729"/>
    </source>
</evidence>
<dbReference type="PANTHER" id="PTHR30024">
    <property type="entry name" value="ALIPHATIC SULFONATES-BINDING PROTEIN-RELATED"/>
    <property type="match status" value="1"/>
</dbReference>
<dbReference type="EMBL" id="DXGI01000347">
    <property type="protein sequence ID" value="HIW79300.1"/>
    <property type="molecule type" value="Genomic_DNA"/>
</dbReference>
<accession>A0A9D1R1M0</accession>
<dbReference type="SUPFAM" id="SSF53850">
    <property type="entry name" value="Periplasmic binding protein-like II"/>
    <property type="match status" value="1"/>
</dbReference>
<evidence type="ECO:0000313" key="6">
    <source>
        <dbReference type="Proteomes" id="UP000824264"/>
    </source>
</evidence>
<feature type="chain" id="PRO_5039137450" evidence="4">
    <location>
        <begin position="25"/>
        <end position="344"/>
    </location>
</feature>
<evidence type="ECO:0000256" key="2">
    <source>
        <dbReference type="ARBA" id="ARBA00010742"/>
    </source>
</evidence>
<protein>
    <submittedName>
        <fullName evidence="5">ABC transporter substrate-binding protein</fullName>
    </submittedName>
</protein>
<dbReference type="Proteomes" id="UP000824264">
    <property type="component" value="Unassembled WGS sequence"/>
</dbReference>
<comment type="caution">
    <text evidence="5">The sequence shown here is derived from an EMBL/GenBank/DDBJ whole genome shotgun (WGS) entry which is preliminary data.</text>
</comment>
<name>A0A9D1R1M0_9BACT</name>
<comment type="similarity">
    <text evidence="2">Belongs to the bacterial solute-binding protein SsuA/TauA family.</text>
</comment>
<proteinExistence type="inferred from homology"/>
<dbReference type="GO" id="GO:0042597">
    <property type="term" value="C:periplasmic space"/>
    <property type="evidence" value="ECO:0007669"/>
    <property type="project" value="UniProtKB-SubCell"/>
</dbReference>
<dbReference type="Pfam" id="PF13379">
    <property type="entry name" value="NMT1_2"/>
    <property type="match status" value="1"/>
</dbReference>
<reference evidence="5" key="1">
    <citation type="journal article" date="2021" name="PeerJ">
        <title>Extensive microbial diversity within the chicken gut microbiome revealed by metagenomics and culture.</title>
        <authorList>
            <person name="Gilroy R."/>
            <person name="Ravi A."/>
            <person name="Getino M."/>
            <person name="Pursley I."/>
            <person name="Horton D.L."/>
            <person name="Alikhan N.F."/>
            <person name="Baker D."/>
            <person name="Gharbi K."/>
            <person name="Hall N."/>
            <person name="Watson M."/>
            <person name="Adriaenssens E.M."/>
            <person name="Foster-Nyarko E."/>
            <person name="Jarju S."/>
            <person name="Secka A."/>
            <person name="Antonio M."/>
            <person name="Oren A."/>
            <person name="Chaudhuri R.R."/>
            <person name="La Ragione R."/>
            <person name="Hildebrand F."/>
            <person name="Pallen M.J."/>
        </authorList>
    </citation>
    <scope>NUCLEOTIDE SEQUENCE</scope>
    <source>
        <strain evidence="5">ChiSxjej5B17-1746</strain>
    </source>
</reference>
<comment type="subcellular location">
    <subcellularLocation>
        <location evidence="1">Periplasm</location>
    </subcellularLocation>
</comment>
<sequence>MRFKTLFAVCALFGSLFQSSPSLSQTLRTAWLGEHEAFLTWYAKEKGWDKEAGLDIIMLRFDSGKSLIENVRAYDWAIAGCGAVPAMQATMSDQVEVIAIANDESSANMILTRPDSPILAEKGFNPDFPNVFGTPESVKGKLILCPKKTSARYLLDKWLAALGLEEKDVKIEELEPTPALGAFKNGYGDILAVWSPFIREAETFGFKVAAHSQDCGATQPVLLVADRAFTEKNPDAVRAFLRVYLRVVDEIKAQGPEALAPAYVRFAEAWMGKKFSEADAVAELREHPVFSLEEQLALFGEGGESPLKAWLAEIAAFSEKMNPDTAHRHATPEAVSDRFLKGLK</sequence>
<keyword evidence="3 4" id="KW-0732">Signal</keyword>